<dbReference type="AlphaFoldDB" id="C0EA72"/>
<sequence length="56" mass="6872">MLIDTVFIRIFPTSYLFLYVKTLARRVVPKRRERMSRIEKRPRCMHRGRFLLGFIS</sequence>
<dbReference type="HOGENOM" id="CLU_3006129_0_0_9"/>
<proteinExistence type="predicted"/>
<protein>
    <submittedName>
        <fullName evidence="2">Uncharacterized protein</fullName>
    </submittedName>
</protein>
<accession>C0EA72</accession>
<evidence type="ECO:0000313" key="2">
    <source>
        <dbReference type="EMBL" id="EEG31691.1"/>
    </source>
</evidence>
<reference evidence="2 3" key="1">
    <citation type="submission" date="2009-01" db="EMBL/GenBank/DDBJ databases">
        <authorList>
            <person name="Fulton L."/>
            <person name="Clifton S."/>
            <person name="Fulton B."/>
            <person name="Xu J."/>
            <person name="Minx P."/>
            <person name="Pepin K.H."/>
            <person name="Johnson M."/>
            <person name="Bhonagiri V."/>
            <person name="Nash W.E."/>
            <person name="Mardis E.R."/>
            <person name="Wilson R.K."/>
        </authorList>
    </citation>
    <scope>NUCLEOTIDE SEQUENCE [LARGE SCALE GENOMIC DNA]</scope>
    <source>
        <strain evidence="2 3">DSM 5476</strain>
    </source>
</reference>
<reference evidence="2 3" key="2">
    <citation type="submission" date="2009-02" db="EMBL/GenBank/DDBJ databases">
        <title>Draft genome sequence of Clostridium methylpentosum (DSM 5476).</title>
        <authorList>
            <person name="Sudarsanam P."/>
            <person name="Ley R."/>
            <person name="Guruge J."/>
            <person name="Turnbaugh P.J."/>
            <person name="Mahowald M."/>
            <person name="Liep D."/>
            <person name="Gordon J."/>
        </authorList>
    </citation>
    <scope>NUCLEOTIDE SEQUENCE [LARGE SCALE GENOMIC DNA]</scope>
    <source>
        <strain evidence="2 3">DSM 5476</strain>
    </source>
</reference>
<dbReference type="Proteomes" id="UP000003340">
    <property type="component" value="Unassembled WGS sequence"/>
</dbReference>
<dbReference type="EMBL" id="ACEC01000026">
    <property type="protein sequence ID" value="EEG31691.1"/>
    <property type="molecule type" value="Genomic_DNA"/>
</dbReference>
<name>C0EA72_9FIRM</name>
<comment type="caution">
    <text evidence="2">The sequence shown here is derived from an EMBL/GenBank/DDBJ whole genome shotgun (WGS) entry which is preliminary data.</text>
</comment>
<evidence type="ECO:0000313" key="3">
    <source>
        <dbReference type="Proteomes" id="UP000003340"/>
    </source>
</evidence>
<keyword evidence="3" id="KW-1185">Reference proteome</keyword>
<keyword evidence="1" id="KW-0812">Transmembrane</keyword>
<gene>
    <name evidence="2" type="ORF">CLOSTMETH_00726</name>
</gene>
<organism evidence="2 3">
    <name type="scientific">[Clostridium] methylpentosum DSM 5476</name>
    <dbReference type="NCBI Taxonomy" id="537013"/>
    <lineage>
        <taxon>Bacteria</taxon>
        <taxon>Bacillati</taxon>
        <taxon>Bacillota</taxon>
        <taxon>Clostridia</taxon>
        <taxon>Eubacteriales</taxon>
        <taxon>Oscillospiraceae</taxon>
        <taxon>Oscillospiraceae incertae sedis</taxon>
    </lineage>
</organism>
<keyword evidence="1" id="KW-0472">Membrane</keyword>
<feature type="transmembrane region" description="Helical" evidence="1">
    <location>
        <begin position="6"/>
        <end position="24"/>
    </location>
</feature>
<keyword evidence="1" id="KW-1133">Transmembrane helix</keyword>
<evidence type="ECO:0000256" key="1">
    <source>
        <dbReference type="SAM" id="Phobius"/>
    </source>
</evidence>